<accession>A0A6J6ST99</accession>
<reference evidence="1" key="1">
    <citation type="submission" date="2020-05" db="EMBL/GenBank/DDBJ databases">
        <authorList>
            <person name="Chiriac C."/>
            <person name="Salcher M."/>
            <person name="Ghai R."/>
            <person name="Kavagutti S V."/>
        </authorList>
    </citation>
    <scope>NUCLEOTIDE SEQUENCE</scope>
</reference>
<sequence>MRRSKSITSIIALLAIAFLPQSYAAETTMTREEAVAAYHARFDQQFNEIHARLVDAKERATAAKIKSIVLAADIALKDFDDEIAIISNTLKDPNAPVDTAVGYAIEEIGEIQWNVSTIETNFTKIATIKCVKSGKVKSIKEVSPKCPKGYKLKK</sequence>
<dbReference type="AlphaFoldDB" id="A0A6J6ST99"/>
<gene>
    <name evidence="1" type="ORF">UFOPK2788_00630</name>
</gene>
<evidence type="ECO:0000313" key="1">
    <source>
        <dbReference type="EMBL" id="CAB4738206.1"/>
    </source>
</evidence>
<organism evidence="1">
    <name type="scientific">freshwater metagenome</name>
    <dbReference type="NCBI Taxonomy" id="449393"/>
    <lineage>
        <taxon>unclassified sequences</taxon>
        <taxon>metagenomes</taxon>
        <taxon>ecological metagenomes</taxon>
    </lineage>
</organism>
<dbReference type="EMBL" id="CAEZYV010000082">
    <property type="protein sequence ID" value="CAB4738206.1"/>
    <property type="molecule type" value="Genomic_DNA"/>
</dbReference>
<protein>
    <submittedName>
        <fullName evidence="1">Unannotated protein</fullName>
    </submittedName>
</protein>
<proteinExistence type="predicted"/>
<name>A0A6J6ST99_9ZZZZ</name>